<protein>
    <submittedName>
        <fullName evidence="3">Extracellular solute-binding protein</fullName>
    </submittedName>
</protein>
<evidence type="ECO:0000256" key="2">
    <source>
        <dbReference type="SAM" id="SignalP"/>
    </source>
</evidence>
<organism evidence="3 4">
    <name type="scientific">Paenibacillus antri</name>
    <dbReference type="NCBI Taxonomy" id="2582848"/>
    <lineage>
        <taxon>Bacteria</taxon>
        <taxon>Bacillati</taxon>
        <taxon>Bacillota</taxon>
        <taxon>Bacilli</taxon>
        <taxon>Bacillales</taxon>
        <taxon>Paenibacillaceae</taxon>
        <taxon>Paenibacillus</taxon>
    </lineage>
</organism>
<evidence type="ECO:0000313" key="3">
    <source>
        <dbReference type="EMBL" id="TLS51804.1"/>
    </source>
</evidence>
<dbReference type="InterPro" id="IPR050490">
    <property type="entry name" value="Bact_solute-bd_prot1"/>
</dbReference>
<dbReference type="Pfam" id="PF01547">
    <property type="entry name" value="SBP_bac_1"/>
    <property type="match status" value="1"/>
</dbReference>
<dbReference type="Proteomes" id="UP000309676">
    <property type="component" value="Unassembled WGS sequence"/>
</dbReference>
<accession>A0A5R9GF03</accession>
<feature type="compositionally biased region" description="Polar residues" evidence="1">
    <location>
        <begin position="30"/>
        <end position="46"/>
    </location>
</feature>
<comment type="caution">
    <text evidence="3">The sequence shown here is derived from an EMBL/GenBank/DDBJ whole genome shotgun (WGS) entry which is preliminary data.</text>
</comment>
<dbReference type="PANTHER" id="PTHR43649:SF12">
    <property type="entry name" value="DIACETYLCHITOBIOSE BINDING PROTEIN DASA"/>
    <property type="match status" value="1"/>
</dbReference>
<dbReference type="InterPro" id="IPR006059">
    <property type="entry name" value="SBP"/>
</dbReference>
<dbReference type="AlphaFoldDB" id="A0A5R9GF03"/>
<dbReference type="PROSITE" id="PS51257">
    <property type="entry name" value="PROKAR_LIPOPROTEIN"/>
    <property type="match status" value="1"/>
</dbReference>
<feature type="signal peptide" evidence="2">
    <location>
        <begin position="1"/>
        <end position="28"/>
    </location>
</feature>
<reference evidence="3 4" key="1">
    <citation type="submission" date="2019-05" db="EMBL/GenBank/DDBJ databases">
        <authorList>
            <person name="Narsing Rao M.P."/>
            <person name="Li W.J."/>
        </authorList>
    </citation>
    <scope>NUCLEOTIDE SEQUENCE [LARGE SCALE GENOMIC DNA]</scope>
    <source>
        <strain evidence="3 4">SYSU_K30003</strain>
    </source>
</reference>
<proteinExistence type="predicted"/>
<keyword evidence="2" id="KW-0732">Signal</keyword>
<sequence>MEKGKSWLTLTVVTALLSSLLAACGGGAAPQTSEEPPAEQSASATSPEQPAEQPAKEAEKPVLKMLIPYQAFDPNTDASALRIQEETGYKVEYYTLPKDNANQKLMLELASGENYDIIKVSNLQFAELLGNGALMELDDLLAANGGNITNAVSEMGWKSATSNGKKYGVPFEGGGDVNDPYGLIQGGIGLRTDLRDELGLATPKTLDEFYTYLKTVKEKKGITPLTASGSDGFNSIIGSAFGLGTAPWYEIDGQLVPRVKTPQYFDYVAFMNKLYQEGLLDKDFPINKFANTMQKFNTAEAATLAPAFFWDIPTLVPAVKENNPNANVEMITALAGASGLPYLSQRMQASTYEVIPKTAKNPEAAMDYMNLRADPDIFLSTYLGEEGTHFEINNGKYFPILPAFDELKNSKQFTGAPKAGSEYKLWQARARKTPEMAASFEQMNANVTKDWIHIDYTGYATSLAEAQKYQTSLNNMETEFLVKAVVETGDLKKAYDDFVAEYDKQGGTELTAAINKWYAENK</sequence>
<keyword evidence="4" id="KW-1185">Reference proteome</keyword>
<dbReference type="SUPFAM" id="SSF53850">
    <property type="entry name" value="Periplasmic binding protein-like II"/>
    <property type="match status" value="1"/>
</dbReference>
<dbReference type="Gene3D" id="3.40.190.10">
    <property type="entry name" value="Periplasmic binding protein-like II"/>
    <property type="match status" value="2"/>
</dbReference>
<dbReference type="RefSeq" id="WP_138194511.1">
    <property type="nucleotide sequence ID" value="NZ_VCIW01000007.1"/>
</dbReference>
<dbReference type="OrthoDB" id="2644263at2"/>
<feature type="region of interest" description="Disordered" evidence="1">
    <location>
        <begin position="26"/>
        <end position="57"/>
    </location>
</feature>
<evidence type="ECO:0000313" key="4">
    <source>
        <dbReference type="Proteomes" id="UP000309676"/>
    </source>
</evidence>
<dbReference type="EMBL" id="VCIW01000007">
    <property type="protein sequence ID" value="TLS51804.1"/>
    <property type="molecule type" value="Genomic_DNA"/>
</dbReference>
<name>A0A5R9GF03_9BACL</name>
<gene>
    <name evidence="3" type="ORF">FE782_12895</name>
</gene>
<evidence type="ECO:0000256" key="1">
    <source>
        <dbReference type="SAM" id="MobiDB-lite"/>
    </source>
</evidence>
<feature type="chain" id="PRO_5024386642" evidence="2">
    <location>
        <begin position="29"/>
        <end position="522"/>
    </location>
</feature>
<dbReference type="PANTHER" id="PTHR43649">
    <property type="entry name" value="ARABINOSE-BINDING PROTEIN-RELATED"/>
    <property type="match status" value="1"/>
</dbReference>